<sequence length="150" mass="17768">MFNMKNKKLIAIFFLSIILVISGIAYYKNKIEWQYNPIKVIQKSFKFKNKHDSEAYKKCYKYPESIQEDSIDNIESVNIINIDKVNDANLYKSFIDSNNIDEEDIEIYKVKYDIKFNDESKSSIGNGEDEIDYILAKDQSSKWKIYSWGR</sequence>
<gene>
    <name evidence="2" type="ORF">SAMN04515677_103305</name>
</gene>
<feature type="domain" description="DUF4829" evidence="1">
    <location>
        <begin position="39"/>
        <end position="149"/>
    </location>
</feature>
<dbReference type="Proteomes" id="UP000199068">
    <property type="component" value="Unassembled WGS sequence"/>
</dbReference>
<dbReference type="Pfam" id="PF16111">
    <property type="entry name" value="DUF4829"/>
    <property type="match status" value="1"/>
</dbReference>
<protein>
    <recommendedName>
        <fullName evidence="1">DUF4829 domain-containing protein</fullName>
    </recommendedName>
</protein>
<evidence type="ECO:0000259" key="1">
    <source>
        <dbReference type="Pfam" id="PF16111"/>
    </source>
</evidence>
<proteinExistence type="predicted"/>
<dbReference type="EMBL" id="FNGW01000003">
    <property type="protein sequence ID" value="SDL76107.1"/>
    <property type="molecule type" value="Genomic_DNA"/>
</dbReference>
<evidence type="ECO:0000313" key="3">
    <source>
        <dbReference type="Proteomes" id="UP000199068"/>
    </source>
</evidence>
<organism evidence="2 3">
    <name type="scientific">Romboutsia lituseburensis DSM 797</name>
    <dbReference type="NCBI Taxonomy" id="1121325"/>
    <lineage>
        <taxon>Bacteria</taxon>
        <taxon>Bacillati</taxon>
        <taxon>Bacillota</taxon>
        <taxon>Clostridia</taxon>
        <taxon>Peptostreptococcales</taxon>
        <taxon>Peptostreptococcaceae</taxon>
        <taxon>Romboutsia</taxon>
    </lineage>
</organism>
<name>A0A1G9MQC4_9FIRM</name>
<dbReference type="AlphaFoldDB" id="A0A1G9MQC4"/>
<keyword evidence="3" id="KW-1185">Reference proteome</keyword>
<dbReference type="RefSeq" id="WP_092724998.1">
    <property type="nucleotide sequence ID" value="NZ_FNGW01000003.1"/>
</dbReference>
<accession>A0A1G9MQC4</accession>
<reference evidence="2 3" key="1">
    <citation type="submission" date="2016-10" db="EMBL/GenBank/DDBJ databases">
        <authorList>
            <person name="de Groot N.N."/>
        </authorList>
    </citation>
    <scope>NUCLEOTIDE SEQUENCE [LARGE SCALE GENOMIC DNA]</scope>
    <source>
        <strain evidence="2 3">DSM 797</strain>
    </source>
</reference>
<dbReference type="InterPro" id="IPR032256">
    <property type="entry name" value="DUF4829"/>
</dbReference>
<dbReference type="STRING" id="1121325.SAMN04515677_103305"/>
<evidence type="ECO:0000313" key="2">
    <source>
        <dbReference type="EMBL" id="SDL76107.1"/>
    </source>
</evidence>